<evidence type="ECO:0000256" key="2">
    <source>
        <dbReference type="SAM" id="MobiDB-lite"/>
    </source>
</evidence>
<dbReference type="AlphaFoldDB" id="A0AA36D4G1"/>
<name>A0AA36D4G1_9BILA</name>
<evidence type="ECO:0000313" key="4">
    <source>
        <dbReference type="Proteomes" id="UP001177023"/>
    </source>
</evidence>
<gene>
    <name evidence="3" type="ORF">MSPICULIGERA_LOCUS17820</name>
</gene>
<dbReference type="Pfam" id="PF01391">
    <property type="entry name" value="Collagen"/>
    <property type="match status" value="1"/>
</dbReference>
<feature type="compositionally biased region" description="Basic residues" evidence="2">
    <location>
        <begin position="198"/>
        <end position="207"/>
    </location>
</feature>
<feature type="region of interest" description="Disordered" evidence="2">
    <location>
        <begin position="84"/>
        <end position="207"/>
    </location>
</feature>
<dbReference type="InterPro" id="IPR008160">
    <property type="entry name" value="Collagen"/>
</dbReference>
<organism evidence="3 4">
    <name type="scientific">Mesorhabditis spiculigera</name>
    <dbReference type="NCBI Taxonomy" id="96644"/>
    <lineage>
        <taxon>Eukaryota</taxon>
        <taxon>Metazoa</taxon>
        <taxon>Ecdysozoa</taxon>
        <taxon>Nematoda</taxon>
        <taxon>Chromadorea</taxon>
        <taxon>Rhabditida</taxon>
        <taxon>Rhabditina</taxon>
        <taxon>Rhabditomorpha</taxon>
        <taxon>Rhabditoidea</taxon>
        <taxon>Rhabditidae</taxon>
        <taxon>Mesorhabditinae</taxon>
        <taxon>Mesorhabditis</taxon>
    </lineage>
</organism>
<dbReference type="PANTHER" id="PTHR24637:SF236">
    <property type="entry name" value="NEMATODE CUTICLE COLLAGEN N-TERMINAL DOMAIN-CONTAINING PROTEIN"/>
    <property type="match status" value="1"/>
</dbReference>
<protein>
    <recommendedName>
        <fullName evidence="5">Nematode cuticle collagen N-terminal domain-containing protein</fullName>
    </recommendedName>
</protein>
<comment type="caution">
    <text evidence="3">The sequence shown here is derived from an EMBL/GenBank/DDBJ whole genome shotgun (WGS) entry which is preliminary data.</text>
</comment>
<keyword evidence="1" id="KW-0677">Repeat</keyword>
<feature type="compositionally biased region" description="Gly residues" evidence="2">
    <location>
        <begin position="164"/>
        <end position="173"/>
    </location>
</feature>
<feature type="non-terminal residue" evidence="3">
    <location>
        <position position="207"/>
    </location>
</feature>
<sequence>MERVLVGGAALVSVISLLTAGIAFPRLIADLTEVQERVTDTVNVFRVASDSSWEHIIDLQVSASAPSVRKNPFDSIFRQKRQANGLPAWEDPEPLDSQESKEHLDSPEEMPPSAPDRLEPPGQPGRPGAPGQRGQDGQPGAQGQPGDQGPSGAPGQPGRDGQPGAPGGPGMDGQPGKDAAYCPCPPRNGQYVAQQRRQVQRRFRQRS</sequence>
<dbReference type="EMBL" id="CATQJA010002657">
    <property type="protein sequence ID" value="CAJ0579608.1"/>
    <property type="molecule type" value="Genomic_DNA"/>
</dbReference>
<evidence type="ECO:0000313" key="3">
    <source>
        <dbReference type="EMBL" id="CAJ0579608.1"/>
    </source>
</evidence>
<accession>A0AA36D4G1</accession>
<dbReference type="PANTHER" id="PTHR24637">
    <property type="entry name" value="COLLAGEN"/>
    <property type="match status" value="1"/>
</dbReference>
<evidence type="ECO:0000256" key="1">
    <source>
        <dbReference type="ARBA" id="ARBA00022737"/>
    </source>
</evidence>
<dbReference type="Proteomes" id="UP001177023">
    <property type="component" value="Unassembled WGS sequence"/>
</dbReference>
<feature type="compositionally biased region" description="Low complexity" evidence="2">
    <location>
        <begin position="129"/>
        <end position="159"/>
    </location>
</feature>
<proteinExistence type="predicted"/>
<evidence type="ECO:0008006" key="5">
    <source>
        <dbReference type="Google" id="ProtNLM"/>
    </source>
</evidence>
<reference evidence="3" key="1">
    <citation type="submission" date="2023-06" db="EMBL/GenBank/DDBJ databases">
        <authorList>
            <person name="Delattre M."/>
        </authorList>
    </citation>
    <scope>NUCLEOTIDE SEQUENCE</scope>
    <source>
        <strain evidence="3">AF72</strain>
    </source>
</reference>
<keyword evidence="4" id="KW-1185">Reference proteome</keyword>